<keyword evidence="2" id="KW-1185">Reference proteome</keyword>
<evidence type="ECO:0000313" key="2">
    <source>
        <dbReference type="Proteomes" id="UP000003786"/>
    </source>
</evidence>
<dbReference type="GeneID" id="20716709"/>
<organism evidence="1 2">
    <name type="scientific">Theileria orientalis strain Shintoku</name>
    <dbReference type="NCBI Taxonomy" id="869250"/>
    <lineage>
        <taxon>Eukaryota</taxon>
        <taxon>Sar</taxon>
        <taxon>Alveolata</taxon>
        <taxon>Apicomplexa</taxon>
        <taxon>Aconoidasida</taxon>
        <taxon>Piroplasmida</taxon>
        <taxon>Theileriidae</taxon>
        <taxon>Theileria</taxon>
    </lineage>
</organism>
<dbReference type="RefSeq" id="XP_009692590.1">
    <property type="nucleotide sequence ID" value="XM_009694295.1"/>
</dbReference>
<dbReference type="VEuPathDB" id="PiroplasmaDB:TOT_040000658"/>
<sequence length="149" mass="17223">MLDVSVQYNRIFNTGFVTNFHMFVCDQFEHFMKEVVINCSVKARDKISMLDEKLVLVDDYRSRYAGTIQFLSKRVEDLKGQLDSGADGSPDLDDVLSDSEVKRLSYLIRTYTYKIKVLTAYITILNSVRVKLIVVRRVLCLGRQDHKST</sequence>
<dbReference type="Proteomes" id="UP000003786">
    <property type="component" value="Chromosome 4"/>
</dbReference>
<dbReference type="OrthoDB" id="10376611at2759"/>
<dbReference type="EMBL" id="AP011949">
    <property type="protein sequence ID" value="BAM42289.1"/>
    <property type="molecule type" value="Genomic_DNA"/>
</dbReference>
<evidence type="ECO:0000313" key="1">
    <source>
        <dbReference type="EMBL" id="BAM42289.1"/>
    </source>
</evidence>
<protein>
    <submittedName>
        <fullName evidence="1">Uncharacterized protein</fullName>
    </submittedName>
</protein>
<reference evidence="1 2" key="1">
    <citation type="journal article" date="2012" name="MBio">
        <title>Comparative genome analysis of three eukaryotic parasites with differing abilities to transform leukocytes reveals key mediators of Theileria-induced leukocyte transformation.</title>
        <authorList>
            <person name="Hayashida K."/>
            <person name="Hara Y."/>
            <person name="Abe T."/>
            <person name="Yamasaki C."/>
            <person name="Toyoda A."/>
            <person name="Kosuge T."/>
            <person name="Suzuki Y."/>
            <person name="Sato Y."/>
            <person name="Kawashima S."/>
            <person name="Katayama T."/>
            <person name="Wakaguri H."/>
            <person name="Inoue N."/>
            <person name="Homma K."/>
            <person name="Tada-Umezaki M."/>
            <person name="Yagi Y."/>
            <person name="Fujii Y."/>
            <person name="Habara T."/>
            <person name="Kanehisa M."/>
            <person name="Watanabe H."/>
            <person name="Ito K."/>
            <person name="Gojobori T."/>
            <person name="Sugawara H."/>
            <person name="Imanishi T."/>
            <person name="Weir W."/>
            <person name="Gardner M."/>
            <person name="Pain A."/>
            <person name="Shiels B."/>
            <person name="Hattori M."/>
            <person name="Nene V."/>
            <person name="Sugimoto C."/>
        </authorList>
    </citation>
    <scope>NUCLEOTIDE SEQUENCE [LARGE SCALE GENOMIC DNA]</scope>
    <source>
        <strain evidence="1 2">Shintoku</strain>
    </source>
</reference>
<proteinExistence type="predicted"/>
<accession>J4DQE0</accession>
<dbReference type="AlphaFoldDB" id="J4DQE0"/>
<dbReference type="KEGG" id="tot:TOT_040000658"/>
<gene>
    <name evidence="1" type="ORF">TOT_040000658</name>
</gene>
<name>J4DQE0_THEOR</name>